<keyword evidence="11 12" id="KW-0472">Membrane</keyword>
<protein>
    <submittedName>
        <fullName evidence="13">Cytochrome d ubiquinol oxidase, subunit II</fullName>
    </submittedName>
</protein>
<dbReference type="PANTHER" id="PTHR43141">
    <property type="entry name" value="CYTOCHROME BD2 SUBUNIT II"/>
    <property type="match status" value="1"/>
</dbReference>
<evidence type="ECO:0000256" key="3">
    <source>
        <dbReference type="ARBA" id="ARBA00022448"/>
    </source>
</evidence>
<dbReference type="PIRSF" id="PIRSF000267">
    <property type="entry name" value="Cyt_oxidse_sub2"/>
    <property type="match status" value="1"/>
</dbReference>
<evidence type="ECO:0000256" key="8">
    <source>
        <dbReference type="ARBA" id="ARBA00022982"/>
    </source>
</evidence>
<keyword evidence="9 12" id="KW-1133">Transmembrane helix</keyword>
<dbReference type="NCBIfam" id="TIGR00203">
    <property type="entry name" value="cydB"/>
    <property type="match status" value="1"/>
</dbReference>
<keyword evidence="7" id="KW-0479">Metal-binding</keyword>
<feature type="transmembrane region" description="Helical" evidence="12">
    <location>
        <begin position="118"/>
        <end position="145"/>
    </location>
</feature>
<evidence type="ECO:0000256" key="4">
    <source>
        <dbReference type="ARBA" id="ARBA00022475"/>
    </source>
</evidence>
<organism evidence="13 14">
    <name type="scientific">Propionimicrobium lymphophilum ACS-093-V-SCH5</name>
    <dbReference type="NCBI Taxonomy" id="883161"/>
    <lineage>
        <taxon>Bacteria</taxon>
        <taxon>Bacillati</taxon>
        <taxon>Actinomycetota</taxon>
        <taxon>Actinomycetes</taxon>
        <taxon>Propionibacteriales</taxon>
        <taxon>Propionibacteriaceae</taxon>
        <taxon>Propionimicrobium</taxon>
    </lineage>
</organism>
<evidence type="ECO:0000256" key="7">
    <source>
        <dbReference type="ARBA" id="ARBA00022723"/>
    </source>
</evidence>
<dbReference type="STRING" id="883161.HMPREF9306_02054"/>
<keyword evidence="5" id="KW-0349">Heme</keyword>
<evidence type="ECO:0000256" key="1">
    <source>
        <dbReference type="ARBA" id="ARBA00004651"/>
    </source>
</evidence>
<evidence type="ECO:0000256" key="5">
    <source>
        <dbReference type="ARBA" id="ARBA00022617"/>
    </source>
</evidence>
<keyword evidence="3" id="KW-0813">Transport</keyword>
<feature type="transmembrane region" description="Helical" evidence="12">
    <location>
        <begin position="86"/>
        <end position="106"/>
    </location>
</feature>
<dbReference type="Pfam" id="PF02322">
    <property type="entry name" value="Cyt_bd_oxida_II"/>
    <property type="match status" value="1"/>
</dbReference>
<dbReference type="RefSeq" id="WP_016456857.1">
    <property type="nucleotide sequence ID" value="NZ_KE150269.1"/>
</dbReference>
<dbReference type="EMBL" id="AGZR01000009">
    <property type="protein sequence ID" value="EPD32482.1"/>
    <property type="molecule type" value="Genomic_DNA"/>
</dbReference>
<proteinExistence type="inferred from homology"/>
<evidence type="ECO:0000256" key="9">
    <source>
        <dbReference type="ARBA" id="ARBA00022989"/>
    </source>
</evidence>
<comment type="subcellular location">
    <subcellularLocation>
        <location evidence="1">Cell membrane</location>
        <topology evidence="1">Multi-pass membrane protein</topology>
    </subcellularLocation>
</comment>
<feature type="transmembrane region" description="Helical" evidence="12">
    <location>
        <begin position="6"/>
        <end position="39"/>
    </location>
</feature>
<evidence type="ECO:0000256" key="10">
    <source>
        <dbReference type="ARBA" id="ARBA00023004"/>
    </source>
</evidence>
<accession>S2WIL3</accession>
<dbReference type="Proteomes" id="UP000014417">
    <property type="component" value="Unassembled WGS sequence"/>
</dbReference>
<evidence type="ECO:0000313" key="14">
    <source>
        <dbReference type="Proteomes" id="UP000014417"/>
    </source>
</evidence>
<dbReference type="GO" id="GO:0016682">
    <property type="term" value="F:oxidoreductase activity, acting on diphenols and related substances as donors, oxygen as acceptor"/>
    <property type="evidence" value="ECO:0007669"/>
    <property type="project" value="TreeGrafter"/>
</dbReference>
<evidence type="ECO:0000313" key="13">
    <source>
        <dbReference type="EMBL" id="EPD32482.1"/>
    </source>
</evidence>
<dbReference type="AlphaFoldDB" id="S2WIL3"/>
<feature type="transmembrane region" description="Helical" evidence="12">
    <location>
        <begin position="263"/>
        <end position="282"/>
    </location>
</feature>
<evidence type="ECO:0000256" key="12">
    <source>
        <dbReference type="SAM" id="Phobius"/>
    </source>
</evidence>
<keyword evidence="14" id="KW-1185">Reference proteome</keyword>
<dbReference type="GO" id="GO:0009055">
    <property type="term" value="F:electron transfer activity"/>
    <property type="evidence" value="ECO:0007669"/>
    <property type="project" value="TreeGrafter"/>
</dbReference>
<evidence type="ECO:0000256" key="6">
    <source>
        <dbReference type="ARBA" id="ARBA00022692"/>
    </source>
</evidence>
<dbReference type="InterPro" id="IPR003317">
    <property type="entry name" value="Cyt-d_oxidase_su2"/>
</dbReference>
<keyword evidence="10" id="KW-0408">Iron</keyword>
<dbReference type="GO" id="GO:0019646">
    <property type="term" value="P:aerobic electron transport chain"/>
    <property type="evidence" value="ECO:0007669"/>
    <property type="project" value="TreeGrafter"/>
</dbReference>
<dbReference type="GO" id="GO:0070069">
    <property type="term" value="C:cytochrome complex"/>
    <property type="evidence" value="ECO:0007669"/>
    <property type="project" value="TreeGrafter"/>
</dbReference>
<feature type="transmembrane region" description="Helical" evidence="12">
    <location>
        <begin position="165"/>
        <end position="185"/>
    </location>
</feature>
<dbReference type="OrthoDB" id="9776710at2"/>
<dbReference type="PANTHER" id="PTHR43141:SF5">
    <property type="entry name" value="CYTOCHROME BD-I UBIQUINOL OXIDASE SUBUNIT 2"/>
    <property type="match status" value="1"/>
</dbReference>
<sequence>MSDPTFLMILWFILIAVLWVGFFFFEGFDFGVAMLYPVIGKHPTERRVMVNSIGPTWDGNEVWLLTAGGATFAAFPGWYASLFSGLYLPLFLVLLGLIIRGISFEYRAMYPDDRWRDTFDWCGTIGSFIVTLVFGVGFANFFIGMPVAGNPPHMTQSFLSLFSPFALLGGVMLVVLFTIHGAVFLSLKTKGIVHEKAVGYTDKMGWVAVALLALFVICGNVFYPASDNPWIEGWGAIACWAVGIVSVLALVGAMLAHKARREGWAFTCTGLTTATLFAMVFVKMYGTLGFISGAEGTLDLTVAASSPKTLQLMSIFAAIMVPIVLAYICWTYYVFRKRLSVEHMPPEPSAETHEPARAL</sequence>
<feature type="transmembrane region" description="Helical" evidence="12">
    <location>
        <begin position="205"/>
        <end position="223"/>
    </location>
</feature>
<evidence type="ECO:0000256" key="2">
    <source>
        <dbReference type="ARBA" id="ARBA00007543"/>
    </source>
</evidence>
<evidence type="ECO:0000256" key="11">
    <source>
        <dbReference type="ARBA" id="ARBA00023136"/>
    </source>
</evidence>
<keyword evidence="8" id="KW-0249">Electron transport</keyword>
<gene>
    <name evidence="13" type="ORF">HMPREF9306_02054</name>
</gene>
<keyword evidence="4" id="KW-1003">Cell membrane</keyword>
<comment type="caution">
    <text evidence="13">The sequence shown here is derived from an EMBL/GenBank/DDBJ whole genome shotgun (WGS) entry which is preliminary data.</text>
</comment>
<comment type="similarity">
    <text evidence="2">Belongs to the cytochrome ubiquinol oxidase subunit 2 family.</text>
</comment>
<feature type="transmembrane region" description="Helical" evidence="12">
    <location>
        <begin position="235"/>
        <end position="256"/>
    </location>
</feature>
<feature type="transmembrane region" description="Helical" evidence="12">
    <location>
        <begin position="315"/>
        <end position="335"/>
    </location>
</feature>
<name>S2WIL3_9ACTN</name>
<keyword evidence="6 12" id="KW-0812">Transmembrane</keyword>
<dbReference type="GO" id="GO:0046872">
    <property type="term" value="F:metal ion binding"/>
    <property type="evidence" value="ECO:0007669"/>
    <property type="project" value="UniProtKB-KW"/>
</dbReference>
<dbReference type="PATRIC" id="fig|883161.3.peg.2045"/>
<reference evidence="13 14" key="1">
    <citation type="submission" date="2013-04" db="EMBL/GenBank/DDBJ databases">
        <title>The Genome Sequence of Propionimicrobium lymphophilum ACS-093-V-SCH5.</title>
        <authorList>
            <consortium name="The Broad Institute Genomics Platform"/>
            <person name="Earl A."/>
            <person name="Ward D."/>
            <person name="Feldgarden M."/>
            <person name="Gevers D."/>
            <person name="Saerens B."/>
            <person name="Vaneechoutte M."/>
            <person name="Walker B."/>
            <person name="Young S."/>
            <person name="Zeng Q."/>
            <person name="Gargeya S."/>
            <person name="Fitzgerald M."/>
            <person name="Haas B."/>
            <person name="Abouelleil A."/>
            <person name="Allen A.W."/>
            <person name="Alvarado L."/>
            <person name="Arachchi H.M."/>
            <person name="Berlin A.M."/>
            <person name="Chapman S.B."/>
            <person name="Gainer-Dewar J."/>
            <person name="Goldberg J."/>
            <person name="Griggs A."/>
            <person name="Gujja S."/>
            <person name="Hansen M."/>
            <person name="Howarth C."/>
            <person name="Imamovic A."/>
            <person name="Ireland A."/>
            <person name="Larimer J."/>
            <person name="McCowan C."/>
            <person name="Murphy C."/>
            <person name="Pearson M."/>
            <person name="Poon T.W."/>
            <person name="Priest M."/>
            <person name="Roberts A."/>
            <person name="Saif S."/>
            <person name="Shea T."/>
            <person name="Sisk P."/>
            <person name="Sykes S."/>
            <person name="Wortman J."/>
            <person name="Nusbaum C."/>
            <person name="Birren B."/>
        </authorList>
    </citation>
    <scope>NUCLEOTIDE SEQUENCE [LARGE SCALE GENOMIC DNA]</scope>
    <source>
        <strain evidence="13 14">ACS-093-V-SCH5</strain>
    </source>
</reference>
<dbReference type="GO" id="GO:0005886">
    <property type="term" value="C:plasma membrane"/>
    <property type="evidence" value="ECO:0007669"/>
    <property type="project" value="UniProtKB-SubCell"/>
</dbReference>
<dbReference type="HOGENOM" id="CLU_049294_0_1_11"/>